<organism evidence="2 3">
    <name type="scientific">Coleophoma cylindrospora</name>
    <dbReference type="NCBI Taxonomy" id="1849047"/>
    <lineage>
        <taxon>Eukaryota</taxon>
        <taxon>Fungi</taxon>
        <taxon>Dikarya</taxon>
        <taxon>Ascomycota</taxon>
        <taxon>Pezizomycotina</taxon>
        <taxon>Leotiomycetes</taxon>
        <taxon>Helotiales</taxon>
        <taxon>Dermateaceae</taxon>
        <taxon>Coleophoma</taxon>
    </lineage>
</organism>
<comment type="similarity">
    <text evidence="1">Belongs to the MEMO1 family.</text>
</comment>
<dbReference type="InterPro" id="IPR002737">
    <property type="entry name" value="MEMO1_fam"/>
</dbReference>
<sequence length="327" mass="36073">MSTRVASHAGSWYSSSRSTLNRELDQWLSEVPSEIEGKQLPIPGARVIIAPHAGYSYSGPAAAWAYKSLDLSKAKRVFLLGPSHALYLAGCALSKHSRWATPLGDLVLDTETIAELKESGKFDTMSTKTDETEHSMEMHIPYIYKIMSQTFSSPDEYPPLIPILVGNTSASVEKDYGALLAPYLADPTSVFVVSSDFCHWGLRFQYTYYLPASPSAHATGYELKRRDKDPTDPRICESIGRLDKMAMDAIETGKHQDFLDNLEETGNTVCGRHPIGVVMAALEVLEKDGKLGAEDKGRFKFIRYERSSEVEEVSDSSVSYASAVAIL</sequence>
<keyword evidence="3" id="KW-1185">Reference proteome</keyword>
<dbReference type="EMBL" id="PDLM01000003">
    <property type="protein sequence ID" value="RDW82578.1"/>
    <property type="molecule type" value="Genomic_DNA"/>
</dbReference>
<accession>A0A3D8S9U9</accession>
<dbReference type="HAMAP" id="MF_00055">
    <property type="entry name" value="MEMO1"/>
    <property type="match status" value="1"/>
</dbReference>
<dbReference type="PANTHER" id="PTHR11060">
    <property type="entry name" value="PROTEIN MEMO1"/>
    <property type="match status" value="1"/>
</dbReference>
<dbReference type="PANTHER" id="PTHR11060:SF0">
    <property type="entry name" value="PROTEIN MEMO1"/>
    <property type="match status" value="1"/>
</dbReference>
<comment type="caution">
    <text evidence="2">The sequence shown here is derived from an EMBL/GenBank/DDBJ whole genome shotgun (WGS) entry which is preliminary data.</text>
</comment>
<dbReference type="OrthoDB" id="417112at2759"/>
<gene>
    <name evidence="2" type="ORF">BP6252_03690</name>
</gene>
<reference evidence="2 3" key="1">
    <citation type="journal article" date="2018" name="IMA Fungus">
        <title>IMA Genome-F 9: Draft genome sequence of Annulohypoxylon stygium, Aspergillus mulundensis, Berkeleyomyces basicola (syn. Thielaviopsis basicola), Ceratocystis smalleyi, two Cercospora beticola strains, Coleophoma cylindrospora, Fusarium fracticaudum, Phialophora cf. hyalina, and Morchella septimelata.</title>
        <authorList>
            <person name="Wingfield B.D."/>
            <person name="Bills G.F."/>
            <person name="Dong Y."/>
            <person name="Huang W."/>
            <person name="Nel W.J."/>
            <person name="Swalarsk-Parry B.S."/>
            <person name="Vaghefi N."/>
            <person name="Wilken P.M."/>
            <person name="An Z."/>
            <person name="de Beer Z.W."/>
            <person name="De Vos L."/>
            <person name="Chen L."/>
            <person name="Duong T.A."/>
            <person name="Gao Y."/>
            <person name="Hammerbacher A."/>
            <person name="Kikkert J.R."/>
            <person name="Li Y."/>
            <person name="Li H."/>
            <person name="Li K."/>
            <person name="Li Q."/>
            <person name="Liu X."/>
            <person name="Ma X."/>
            <person name="Naidoo K."/>
            <person name="Pethybridge S.J."/>
            <person name="Sun J."/>
            <person name="Steenkamp E.T."/>
            <person name="van der Nest M.A."/>
            <person name="van Wyk S."/>
            <person name="Wingfield M.J."/>
            <person name="Xiong C."/>
            <person name="Yue Q."/>
            <person name="Zhang X."/>
        </authorList>
    </citation>
    <scope>NUCLEOTIDE SEQUENCE [LARGE SCALE GENOMIC DNA]</scope>
    <source>
        <strain evidence="2 3">BP6252</strain>
    </source>
</reference>
<dbReference type="STRING" id="1849047.A0A3D8S9U9"/>
<dbReference type="AlphaFoldDB" id="A0A3D8S9U9"/>
<dbReference type="Pfam" id="PF01875">
    <property type="entry name" value="Memo"/>
    <property type="match status" value="1"/>
</dbReference>
<dbReference type="Proteomes" id="UP000256645">
    <property type="component" value="Unassembled WGS sequence"/>
</dbReference>
<evidence type="ECO:0000313" key="2">
    <source>
        <dbReference type="EMBL" id="RDW82578.1"/>
    </source>
</evidence>
<dbReference type="CDD" id="cd07361">
    <property type="entry name" value="MEMO_like"/>
    <property type="match status" value="1"/>
</dbReference>
<name>A0A3D8S9U9_9HELO</name>
<dbReference type="NCBIfam" id="TIGR04336">
    <property type="entry name" value="AmmeMemoSam_B"/>
    <property type="match status" value="1"/>
</dbReference>
<evidence type="ECO:0000256" key="1">
    <source>
        <dbReference type="ARBA" id="ARBA00006315"/>
    </source>
</evidence>
<dbReference type="Gene3D" id="3.40.830.10">
    <property type="entry name" value="LigB-like"/>
    <property type="match status" value="1"/>
</dbReference>
<proteinExistence type="inferred from homology"/>
<evidence type="ECO:0000313" key="3">
    <source>
        <dbReference type="Proteomes" id="UP000256645"/>
    </source>
</evidence>
<protein>
    <submittedName>
        <fullName evidence="2">DUF52-containing protein</fullName>
    </submittedName>
</protein>